<keyword evidence="5 11" id="KW-0067">ATP-binding</keyword>
<dbReference type="GO" id="GO:0005524">
    <property type="term" value="F:ATP binding"/>
    <property type="evidence" value="ECO:0007669"/>
    <property type="project" value="UniProtKB-KW"/>
</dbReference>
<proteinExistence type="predicted"/>
<dbReference type="Gene3D" id="3.40.50.300">
    <property type="entry name" value="P-loop containing nucleotide triphosphate hydrolases"/>
    <property type="match status" value="1"/>
</dbReference>
<evidence type="ECO:0000256" key="3">
    <source>
        <dbReference type="ARBA" id="ARBA00022496"/>
    </source>
</evidence>
<dbReference type="PROSITE" id="PS50893">
    <property type="entry name" value="ABC_TRANSPORTER_2"/>
    <property type="match status" value="1"/>
</dbReference>
<sequence>MTAGPGRAAGLRVQGLRKSFGDTVVLDGVDLDVPDGITAVLGASGCGKTTLLRLVAGFLEPDGGTITIGDRMVAGGGRPVPARRRRVGYVPQEGALFPHLDVSANVAFGLARGERRSARVREVLDLVELPSSVAHRQPHELSGGQQQRVALARALAPQPGLVLLDEPFSSLDAGLREDTGRAVARALRASGSTAVLVTHDQGEALSLADQVAVMAAGRFLQISPPGEIYLRPASPEVAAFVGHATQLRGTAGGRTARCDLGELGLLADASGPVLIVVRPEQVNVIPDRSSGAGGADGADGVRAEVLDVSYFGHDATLRARIHDRDTVVISRVPAGGVPAPGTSVCLRVSGEVLAFPLEGPR</sequence>
<evidence type="ECO:0000256" key="6">
    <source>
        <dbReference type="ARBA" id="ARBA00023004"/>
    </source>
</evidence>
<evidence type="ECO:0000256" key="7">
    <source>
        <dbReference type="ARBA" id="ARBA00023065"/>
    </source>
</evidence>
<dbReference type="SUPFAM" id="SSF52540">
    <property type="entry name" value="P-loop containing nucleoside triphosphate hydrolases"/>
    <property type="match status" value="1"/>
</dbReference>
<feature type="domain" description="ABC transporter" evidence="10">
    <location>
        <begin position="11"/>
        <end position="241"/>
    </location>
</feature>
<evidence type="ECO:0000256" key="8">
    <source>
        <dbReference type="ARBA" id="ARBA00023136"/>
    </source>
</evidence>
<dbReference type="EC" id="7.6.2.9" evidence="9"/>
<protein>
    <recommendedName>
        <fullName evidence="9">ABC-type quaternary amine transporter</fullName>
        <ecNumber evidence="9">7.6.2.9</ecNumber>
    </recommendedName>
</protein>
<evidence type="ECO:0000313" key="11">
    <source>
        <dbReference type="EMBL" id="MBF4766681.1"/>
    </source>
</evidence>
<dbReference type="InterPro" id="IPR003593">
    <property type="entry name" value="AAA+_ATPase"/>
</dbReference>
<keyword evidence="2" id="KW-1003">Cell membrane</keyword>
<dbReference type="InterPro" id="IPR015853">
    <property type="entry name" value="ABC_transpr_FbpC"/>
</dbReference>
<dbReference type="SUPFAM" id="SSF50331">
    <property type="entry name" value="MOP-like"/>
    <property type="match status" value="1"/>
</dbReference>
<dbReference type="EMBL" id="JADKPO010000002">
    <property type="protein sequence ID" value="MBF4766681.1"/>
    <property type="molecule type" value="Genomic_DNA"/>
</dbReference>
<dbReference type="Pfam" id="PF08402">
    <property type="entry name" value="TOBE_2"/>
    <property type="match status" value="1"/>
</dbReference>
<name>A0A930VJC2_9ACTN</name>
<dbReference type="InterPro" id="IPR027417">
    <property type="entry name" value="P-loop_NTPase"/>
</dbReference>
<dbReference type="PANTHER" id="PTHR42781:SF4">
    <property type="entry name" value="SPERMIDINE_PUTRESCINE IMPORT ATP-BINDING PROTEIN POTA"/>
    <property type="match status" value="1"/>
</dbReference>
<dbReference type="InterPro" id="IPR008995">
    <property type="entry name" value="Mo/tungstate-bd_C_term_dom"/>
</dbReference>
<comment type="caution">
    <text evidence="11">The sequence shown here is derived from an EMBL/GenBank/DDBJ whole genome shotgun (WGS) entry which is preliminary data.</text>
</comment>
<dbReference type="Proteomes" id="UP000660668">
    <property type="component" value="Unassembled WGS sequence"/>
</dbReference>
<dbReference type="InterPro" id="IPR017871">
    <property type="entry name" value="ABC_transporter-like_CS"/>
</dbReference>
<dbReference type="InterPro" id="IPR050093">
    <property type="entry name" value="ABC_SmlMolc_Importer"/>
</dbReference>
<dbReference type="InterPro" id="IPR003439">
    <property type="entry name" value="ABC_transporter-like_ATP-bd"/>
</dbReference>
<gene>
    <name evidence="11" type="ORF">ISU10_02735</name>
</gene>
<dbReference type="SMART" id="SM00382">
    <property type="entry name" value="AAA"/>
    <property type="match status" value="1"/>
</dbReference>
<keyword evidence="8" id="KW-0472">Membrane</keyword>
<reference evidence="11" key="1">
    <citation type="submission" date="2020-11" db="EMBL/GenBank/DDBJ databases">
        <title>Nocardioides cynanchi sp. nov., isolated from soil of rhizosphere of Cynanchum wilfordii.</title>
        <authorList>
            <person name="Lee J.-S."/>
            <person name="Suh M.K."/>
            <person name="Kim J.-S."/>
        </authorList>
    </citation>
    <scope>NUCLEOTIDE SEQUENCE</scope>
    <source>
        <strain evidence="11">KCTC 19276</strain>
    </source>
</reference>
<keyword evidence="1" id="KW-0813">Transport</keyword>
<dbReference type="GO" id="GO:0015418">
    <property type="term" value="F:ABC-type quaternary ammonium compound transporting activity"/>
    <property type="evidence" value="ECO:0007669"/>
    <property type="project" value="UniProtKB-EC"/>
</dbReference>
<dbReference type="CDD" id="cd03259">
    <property type="entry name" value="ABC_Carb_Solutes_like"/>
    <property type="match status" value="1"/>
</dbReference>
<dbReference type="PANTHER" id="PTHR42781">
    <property type="entry name" value="SPERMIDINE/PUTRESCINE IMPORT ATP-BINDING PROTEIN POTA"/>
    <property type="match status" value="1"/>
</dbReference>
<keyword evidence="7" id="KW-0406">Ion transport</keyword>
<dbReference type="GO" id="GO:0016887">
    <property type="term" value="F:ATP hydrolysis activity"/>
    <property type="evidence" value="ECO:0007669"/>
    <property type="project" value="InterPro"/>
</dbReference>
<dbReference type="PROSITE" id="PS00211">
    <property type="entry name" value="ABC_TRANSPORTER_1"/>
    <property type="match status" value="1"/>
</dbReference>
<keyword evidence="12" id="KW-1185">Reference proteome</keyword>
<evidence type="ECO:0000256" key="1">
    <source>
        <dbReference type="ARBA" id="ARBA00022448"/>
    </source>
</evidence>
<dbReference type="GO" id="GO:0015408">
    <property type="term" value="F:ABC-type ferric iron transporter activity"/>
    <property type="evidence" value="ECO:0007669"/>
    <property type="project" value="InterPro"/>
</dbReference>
<evidence type="ECO:0000259" key="10">
    <source>
        <dbReference type="PROSITE" id="PS50893"/>
    </source>
</evidence>
<keyword evidence="3" id="KW-0410">Iron transport</keyword>
<dbReference type="RefSeq" id="WP_194694831.1">
    <property type="nucleotide sequence ID" value="NZ_JADKPO010000002.1"/>
</dbReference>
<dbReference type="AlphaFoldDB" id="A0A930VJC2"/>
<dbReference type="InterPro" id="IPR013611">
    <property type="entry name" value="Transp-assoc_OB_typ2"/>
</dbReference>
<dbReference type="GO" id="GO:0043190">
    <property type="term" value="C:ATP-binding cassette (ABC) transporter complex"/>
    <property type="evidence" value="ECO:0007669"/>
    <property type="project" value="InterPro"/>
</dbReference>
<keyword evidence="4" id="KW-0547">Nucleotide-binding</keyword>
<evidence type="ECO:0000256" key="9">
    <source>
        <dbReference type="ARBA" id="ARBA00066388"/>
    </source>
</evidence>
<accession>A0A930VJC2</accession>
<evidence type="ECO:0000256" key="2">
    <source>
        <dbReference type="ARBA" id="ARBA00022475"/>
    </source>
</evidence>
<dbReference type="Pfam" id="PF00005">
    <property type="entry name" value="ABC_tran"/>
    <property type="match status" value="1"/>
</dbReference>
<evidence type="ECO:0000256" key="5">
    <source>
        <dbReference type="ARBA" id="ARBA00022840"/>
    </source>
</evidence>
<organism evidence="11 12">
    <name type="scientific">Nocardioides agariphilus</name>
    <dbReference type="NCBI Taxonomy" id="433664"/>
    <lineage>
        <taxon>Bacteria</taxon>
        <taxon>Bacillati</taxon>
        <taxon>Actinomycetota</taxon>
        <taxon>Actinomycetes</taxon>
        <taxon>Propionibacteriales</taxon>
        <taxon>Nocardioidaceae</taxon>
        <taxon>Nocardioides</taxon>
    </lineage>
</organism>
<keyword evidence="6" id="KW-0408">Iron</keyword>
<evidence type="ECO:0000256" key="4">
    <source>
        <dbReference type="ARBA" id="ARBA00022741"/>
    </source>
</evidence>
<evidence type="ECO:0000313" key="12">
    <source>
        <dbReference type="Proteomes" id="UP000660668"/>
    </source>
</evidence>
<dbReference type="FunFam" id="3.40.50.300:FF:000425">
    <property type="entry name" value="Probable ABC transporter, ATP-binding subunit"/>
    <property type="match status" value="1"/>
</dbReference>